<dbReference type="RefSeq" id="XP_028877477.1">
    <property type="nucleotide sequence ID" value="XM_029031236.1"/>
</dbReference>
<dbReference type="EMBL" id="NBCO01000072">
    <property type="protein sequence ID" value="ORC83411.1"/>
    <property type="molecule type" value="Genomic_DNA"/>
</dbReference>
<keyword evidence="1" id="KW-0812">Transmembrane</keyword>
<dbReference type="AlphaFoldDB" id="A0A1X0NFM1"/>
<protein>
    <submittedName>
        <fullName evidence="2">Uncharacterized protein</fullName>
    </submittedName>
</protein>
<evidence type="ECO:0000313" key="3">
    <source>
        <dbReference type="Proteomes" id="UP000192257"/>
    </source>
</evidence>
<dbReference type="GeneID" id="39991016"/>
<gene>
    <name evidence="2" type="ORF">TM35_000721140</name>
</gene>
<evidence type="ECO:0000256" key="1">
    <source>
        <dbReference type="SAM" id="Phobius"/>
    </source>
</evidence>
<keyword evidence="3" id="KW-1185">Reference proteome</keyword>
<dbReference type="Proteomes" id="UP000192257">
    <property type="component" value="Unassembled WGS sequence"/>
</dbReference>
<sequence length="106" mass="11541">MLFLIGAVGTLLSTFMSADTLSQSFGLKGIRVGGFMLVLWIIALFLAPWIGSIEILGWIHCIVFVSAAIKFGESGLAYDFIRVPLSTYVPIFGIMDILFNYALSTA</sequence>
<dbReference type="VEuPathDB" id="TriTrypDB:TM35_000721140"/>
<name>A0A1X0NFM1_9TRYP</name>
<reference evidence="2 3" key="1">
    <citation type="submission" date="2017-03" db="EMBL/GenBank/DDBJ databases">
        <title>An alternative strategy for trypanosome survival in the mammalian bloodstream revealed through genome and transcriptome analysis of the ubiquitous bovine parasite Trypanosoma (Megatrypanum) theileri.</title>
        <authorList>
            <person name="Kelly S."/>
            <person name="Ivens A."/>
            <person name="Mott A."/>
            <person name="O'Neill E."/>
            <person name="Emms D."/>
            <person name="Macleod O."/>
            <person name="Voorheis P."/>
            <person name="Matthews J."/>
            <person name="Matthews K."/>
            <person name="Carrington M."/>
        </authorList>
    </citation>
    <scope>NUCLEOTIDE SEQUENCE [LARGE SCALE GENOMIC DNA]</scope>
    <source>
        <strain evidence="2">Edinburgh</strain>
    </source>
</reference>
<accession>A0A1X0NFM1</accession>
<feature type="transmembrane region" description="Helical" evidence="1">
    <location>
        <begin position="85"/>
        <end position="103"/>
    </location>
</feature>
<organism evidence="2 3">
    <name type="scientific">Trypanosoma theileri</name>
    <dbReference type="NCBI Taxonomy" id="67003"/>
    <lineage>
        <taxon>Eukaryota</taxon>
        <taxon>Discoba</taxon>
        <taxon>Euglenozoa</taxon>
        <taxon>Kinetoplastea</taxon>
        <taxon>Metakinetoplastina</taxon>
        <taxon>Trypanosomatida</taxon>
        <taxon>Trypanosomatidae</taxon>
        <taxon>Trypanosoma</taxon>
    </lineage>
</organism>
<keyword evidence="1" id="KW-1133">Transmembrane helix</keyword>
<keyword evidence="1" id="KW-0472">Membrane</keyword>
<comment type="caution">
    <text evidence="2">The sequence shown here is derived from an EMBL/GenBank/DDBJ whole genome shotgun (WGS) entry which is preliminary data.</text>
</comment>
<evidence type="ECO:0000313" key="2">
    <source>
        <dbReference type="EMBL" id="ORC83411.1"/>
    </source>
</evidence>
<proteinExistence type="predicted"/>
<feature type="transmembrane region" description="Helical" evidence="1">
    <location>
        <begin position="32"/>
        <end position="50"/>
    </location>
</feature>
<dbReference type="OrthoDB" id="270488at2759"/>
<feature type="transmembrane region" description="Helical" evidence="1">
    <location>
        <begin position="55"/>
        <end position="73"/>
    </location>
</feature>